<evidence type="ECO:0000259" key="1">
    <source>
        <dbReference type="Pfam" id="PF13649"/>
    </source>
</evidence>
<dbReference type="SUPFAM" id="SSF53335">
    <property type="entry name" value="S-adenosyl-L-methionine-dependent methyltransferases"/>
    <property type="match status" value="1"/>
</dbReference>
<dbReference type="Proteomes" id="UP000267536">
    <property type="component" value="Unassembled WGS sequence"/>
</dbReference>
<dbReference type="GO" id="GO:0032259">
    <property type="term" value="P:methylation"/>
    <property type="evidence" value="ECO:0007669"/>
    <property type="project" value="UniProtKB-KW"/>
</dbReference>
<dbReference type="OrthoDB" id="3571292at2"/>
<sequence length="282" mass="30460">MAMSVATMSAGLPTTRRITVRHVEALPADLPHAGRVAWSTDWDQGRVDLVHTFTAAEISDDAMLLALEDVIDAGALRGQWEFEEAAVGLIRTCSVHTDDAWAGFYDNSLRALRDGTARFAPVHRRARSLISGSSVLEVGCCFGFFALRCAEDGLSVAACDISIGAVNLLAQAARRRDTTVVAAVGDATDLDRADSSVDTVTLIHLLEHLPADLARAAIIEALRVARRRVVIAIPYEDRPSEHFGHLVRLGPENLHAWADAVDHAGAKILTDHGGWLVLTPRH</sequence>
<dbReference type="RefSeq" id="WP_123931962.1">
    <property type="nucleotide sequence ID" value="NZ_JBPSDP010000013.1"/>
</dbReference>
<organism evidence="2 3">
    <name type="scientific">Gordonia oryzae</name>
    <dbReference type="NCBI Taxonomy" id="2487349"/>
    <lineage>
        <taxon>Bacteria</taxon>
        <taxon>Bacillati</taxon>
        <taxon>Actinomycetota</taxon>
        <taxon>Actinomycetes</taxon>
        <taxon>Mycobacteriales</taxon>
        <taxon>Gordoniaceae</taxon>
        <taxon>Gordonia</taxon>
    </lineage>
</organism>
<keyword evidence="2" id="KW-0489">Methyltransferase</keyword>
<dbReference type="AlphaFoldDB" id="A0A3N4G6R5"/>
<evidence type="ECO:0000313" key="3">
    <source>
        <dbReference type="Proteomes" id="UP000267536"/>
    </source>
</evidence>
<keyword evidence="2" id="KW-0808">Transferase</keyword>
<feature type="domain" description="Methyltransferase" evidence="1">
    <location>
        <begin position="135"/>
        <end position="226"/>
    </location>
</feature>
<dbReference type="InterPro" id="IPR029063">
    <property type="entry name" value="SAM-dependent_MTases_sf"/>
</dbReference>
<proteinExistence type="predicted"/>
<protein>
    <submittedName>
        <fullName evidence="2">Class I SAM-dependent methyltransferase</fullName>
    </submittedName>
</protein>
<dbReference type="GO" id="GO:0008168">
    <property type="term" value="F:methyltransferase activity"/>
    <property type="evidence" value="ECO:0007669"/>
    <property type="project" value="UniProtKB-KW"/>
</dbReference>
<dbReference type="NCBIfam" id="NF041255">
    <property type="entry name" value="mycofact_MftM"/>
    <property type="match status" value="1"/>
</dbReference>
<dbReference type="Gene3D" id="3.40.50.150">
    <property type="entry name" value="Vaccinia Virus protein VP39"/>
    <property type="match status" value="1"/>
</dbReference>
<reference evidence="2 3" key="1">
    <citation type="submission" date="2018-11" db="EMBL/GenBank/DDBJ databases">
        <title>Draft genome sequence of Gordonia sp. RS15-1S isolated from rice stems.</title>
        <authorList>
            <person name="Muangham S."/>
        </authorList>
    </citation>
    <scope>NUCLEOTIDE SEQUENCE [LARGE SCALE GENOMIC DNA]</scope>
    <source>
        <strain evidence="2 3">RS15-1S</strain>
    </source>
</reference>
<comment type="caution">
    <text evidence="2">The sequence shown here is derived from an EMBL/GenBank/DDBJ whole genome shotgun (WGS) entry which is preliminary data.</text>
</comment>
<name>A0A3N4G6R5_9ACTN</name>
<dbReference type="InterPro" id="IPR041698">
    <property type="entry name" value="Methyltransf_25"/>
</dbReference>
<gene>
    <name evidence="2" type="ORF">EF294_16465</name>
</gene>
<keyword evidence="3" id="KW-1185">Reference proteome</keyword>
<evidence type="ECO:0000313" key="2">
    <source>
        <dbReference type="EMBL" id="RPA58005.1"/>
    </source>
</evidence>
<dbReference type="Pfam" id="PF13649">
    <property type="entry name" value="Methyltransf_25"/>
    <property type="match status" value="1"/>
</dbReference>
<dbReference type="EMBL" id="RKMH01000013">
    <property type="protein sequence ID" value="RPA58005.1"/>
    <property type="molecule type" value="Genomic_DNA"/>
</dbReference>
<accession>A0A3N4G6R5</accession>